<feature type="signal peptide" evidence="5">
    <location>
        <begin position="1"/>
        <end position="24"/>
    </location>
</feature>
<evidence type="ECO:0000259" key="6">
    <source>
        <dbReference type="PROSITE" id="PS51352"/>
    </source>
</evidence>
<dbReference type="InterPro" id="IPR006311">
    <property type="entry name" value="TAT_signal"/>
</dbReference>
<dbReference type="CDD" id="cd02966">
    <property type="entry name" value="TlpA_like_family"/>
    <property type="match status" value="1"/>
</dbReference>
<keyword evidence="4" id="KW-0676">Redox-active center</keyword>
<evidence type="ECO:0000313" key="7">
    <source>
        <dbReference type="EMBL" id="QDV35150.1"/>
    </source>
</evidence>
<dbReference type="PANTHER" id="PTHR42852">
    <property type="entry name" value="THIOL:DISULFIDE INTERCHANGE PROTEIN DSBE"/>
    <property type="match status" value="1"/>
</dbReference>
<dbReference type="Proteomes" id="UP000317835">
    <property type="component" value="Chromosome"/>
</dbReference>
<dbReference type="InterPro" id="IPR011990">
    <property type="entry name" value="TPR-like_helical_dom_sf"/>
</dbReference>
<dbReference type="InterPro" id="IPR013766">
    <property type="entry name" value="Thioredoxin_domain"/>
</dbReference>
<dbReference type="Gene3D" id="1.25.40.10">
    <property type="entry name" value="Tetratricopeptide repeat domain"/>
    <property type="match status" value="1"/>
</dbReference>
<dbReference type="InterPro" id="IPR036249">
    <property type="entry name" value="Thioredoxin-like_sf"/>
</dbReference>
<accession>A0A518H2U2</accession>
<keyword evidence="2" id="KW-0201">Cytochrome c-type biogenesis</keyword>
<dbReference type="GO" id="GO:0006950">
    <property type="term" value="P:response to stress"/>
    <property type="evidence" value="ECO:0007669"/>
    <property type="project" value="UniProtKB-ARBA"/>
</dbReference>
<evidence type="ECO:0000256" key="2">
    <source>
        <dbReference type="ARBA" id="ARBA00022748"/>
    </source>
</evidence>
<dbReference type="GO" id="GO:0017004">
    <property type="term" value="P:cytochrome complex assembly"/>
    <property type="evidence" value="ECO:0007669"/>
    <property type="project" value="UniProtKB-KW"/>
</dbReference>
<comment type="subcellular location">
    <subcellularLocation>
        <location evidence="1">Cell envelope</location>
    </subcellularLocation>
</comment>
<keyword evidence="8" id="KW-1185">Reference proteome</keyword>
<gene>
    <name evidence="7" type="primary">resA_8</name>
    <name evidence="7" type="ORF">ElP_30530</name>
</gene>
<evidence type="ECO:0000256" key="1">
    <source>
        <dbReference type="ARBA" id="ARBA00004196"/>
    </source>
</evidence>
<dbReference type="GO" id="GO:0030313">
    <property type="term" value="C:cell envelope"/>
    <property type="evidence" value="ECO:0007669"/>
    <property type="project" value="UniProtKB-SubCell"/>
</dbReference>
<dbReference type="EMBL" id="CP036426">
    <property type="protein sequence ID" value="QDV35150.1"/>
    <property type="molecule type" value="Genomic_DNA"/>
</dbReference>
<evidence type="ECO:0000313" key="8">
    <source>
        <dbReference type="Proteomes" id="UP000317835"/>
    </source>
</evidence>
<organism evidence="7 8">
    <name type="scientific">Tautonia plasticadhaerens</name>
    <dbReference type="NCBI Taxonomy" id="2527974"/>
    <lineage>
        <taxon>Bacteria</taxon>
        <taxon>Pseudomonadati</taxon>
        <taxon>Planctomycetota</taxon>
        <taxon>Planctomycetia</taxon>
        <taxon>Isosphaerales</taxon>
        <taxon>Isosphaeraceae</taxon>
        <taxon>Tautonia</taxon>
    </lineage>
</organism>
<dbReference type="Gene3D" id="3.40.30.10">
    <property type="entry name" value="Glutaredoxin"/>
    <property type="match status" value="1"/>
</dbReference>
<dbReference type="Pfam" id="PF13905">
    <property type="entry name" value="Thioredoxin_8"/>
    <property type="match status" value="1"/>
</dbReference>
<dbReference type="InterPro" id="IPR050553">
    <property type="entry name" value="Thioredoxin_ResA/DsbE_sf"/>
</dbReference>
<name>A0A518H2U2_9BACT</name>
<reference evidence="7 8" key="1">
    <citation type="submission" date="2019-02" db="EMBL/GenBank/DDBJ databases">
        <title>Deep-cultivation of Planctomycetes and their phenomic and genomic characterization uncovers novel biology.</title>
        <authorList>
            <person name="Wiegand S."/>
            <person name="Jogler M."/>
            <person name="Boedeker C."/>
            <person name="Pinto D."/>
            <person name="Vollmers J."/>
            <person name="Rivas-Marin E."/>
            <person name="Kohn T."/>
            <person name="Peeters S.H."/>
            <person name="Heuer A."/>
            <person name="Rast P."/>
            <person name="Oberbeckmann S."/>
            <person name="Bunk B."/>
            <person name="Jeske O."/>
            <person name="Meyerdierks A."/>
            <person name="Storesund J.E."/>
            <person name="Kallscheuer N."/>
            <person name="Luecker S."/>
            <person name="Lage O.M."/>
            <person name="Pohl T."/>
            <person name="Merkel B.J."/>
            <person name="Hornburger P."/>
            <person name="Mueller R.-W."/>
            <person name="Bruemmer F."/>
            <person name="Labrenz M."/>
            <person name="Spormann A.M."/>
            <person name="Op den Camp H."/>
            <person name="Overmann J."/>
            <person name="Amann R."/>
            <person name="Jetten M.S.M."/>
            <person name="Mascher T."/>
            <person name="Medema M.H."/>
            <person name="Devos D.P."/>
            <person name="Kaster A.-K."/>
            <person name="Ovreas L."/>
            <person name="Rohde M."/>
            <person name="Galperin M.Y."/>
            <person name="Jogler C."/>
        </authorList>
    </citation>
    <scope>NUCLEOTIDE SEQUENCE [LARGE SCALE GENOMIC DNA]</scope>
    <source>
        <strain evidence="7 8">ElP</strain>
    </source>
</reference>
<dbReference type="AlphaFoldDB" id="A0A518H2U2"/>
<dbReference type="PANTHER" id="PTHR42852:SF6">
    <property type="entry name" value="THIOL:DISULFIDE INTERCHANGE PROTEIN DSBE"/>
    <property type="match status" value="1"/>
</dbReference>
<dbReference type="PROSITE" id="PS51318">
    <property type="entry name" value="TAT"/>
    <property type="match status" value="1"/>
</dbReference>
<keyword evidence="5" id="KW-0732">Signal</keyword>
<feature type="chain" id="PRO_5022201288" evidence="5">
    <location>
        <begin position="25"/>
        <end position="662"/>
    </location>
</feature>
<dbReference type="InterPro" id="IPR012336">
    <property type="entry name" value="Thioredoxin-like_fold"/>
</dbReference>
<protein>
    <submittedName>
        <fullName evidence="7">Thiol-disulfide oxidoreductase ResA</fullName>
    </submittedName>
</protein>
<dbReference type="SUPFAM" id="SSF52833">
    <property type="entry name" value="Thioredoxin-like"/>
    <property type="match status" value="1"/>
</dbReference>
<evidence type="ECO:0000256" key="4">
    <source>
        <dbReference type="ARBA" id="ARBA00023284"/>
    </source>
</evidence>
<feature type="domain" description="Thioredoxin" evidence="6">
    <location>
        <begin position="521"/>
        <end position="659"/>
    </location>
</feature>
<evidence type="ECO:0000256" key="5">
    <source>
        <dbReference type="SAM" id="SignalP"/>
    </source>
</evidence>
<sequence precursor="true">MPAVRSRPAALAATALAAAAVALLGPGSGREARAQQLDVANILKENRPVQRGVEYDTPADPAEISSCTSEVLPAGRSGAGVKGVAVVIRDGQGRTLRRFLDVSGDRNIDQWCYYKDGFEVYRDVDYDDDRKIDESRWLNTAGTRIAVIEGGKIASWRRLSAQEASKVLVDALVLGDHALLGTVMASADELAGLGLPKGLVEQVRGEAAGRKAAVDELSKKLGGWGWTNSTAWLRFDADMPHLIPADASAGLKDDLLLFENAVVFAGSPDGMGDLGKVAYLQVPELVRVGEAWKFVGLPRAFNPDPSEAEVIAAYEGIRSWLYREGGASGAMASQVSPELEKALRALADFDAQAVAVFAEGDQKAIASYHYERVRKLRAVIVAAPEADRVEYEKEAINSLAAAYQTGDPQVGPATKKALDDFVKGGGPLASYAAFRLIPAEYSLRAAKDPDNLVEAQTQWVEELGAFLEDYPKSAEVPEALFQLASIKEFNGAEDEAKAVYSRLAGEFPDTSFGRKGAGALRRLDSVGKPIALSGTGPDGRTVDASTMTGKHLLILFGANSSQPTQRELPELARLADRKKDALAVIGVSLDGDHESARAFAEASPWPTIVEQGGLESRLADEFGIISLPTMILVDPSGTVVDRDVRSAAEAEAQLDEALAKKE</sequence>
<dbReference type="KEGG" id="tpla:ElP_30530"/>
<keyword evidence="3" id="KW-1015">Disulfide bond</keyword>
<evidence type="ECO:0000256" key="3">
    <source>
        <dbReference type="ARBA" id="ARBA00023157"/>
    </source>
</evidence>
<dbReference type="PROSITE" id="PS51352">
    <property type="entry name" value="THIOREDOXIN_2"/>
    <property type="match status" value="1"/>
</dbReference>
<proteinExistence type="predicted"/>